<gene>
    <name evidence="1" type="ORF">PVK06_010217</name>
</gene>
<reference evidence="1 2" key="1">
    <citation type="submission" date="2023-03" db="EMBL/GenBank/DDBJ databases">
        <title>WGS of Gossypium arboreum.</title>
        <authorList>
            <person name="Yu D."/>
        </authorList>
    </citation>
    <scope>NUCLEOTIDE SEQUENCE [LARGE SCALE GENOMIC DNA]</scope>
    <source>
        <tissue evidence="1">Leaf</tissue>
    </source>
</reference>
<name>A0ABR0QQX9_GOSAR</name>
<comment type="caution">
    <text evidence="1">The sequence shown here is derived from an EMBL/GenBank/DDBJ whole genome shotgun (WGS) entry which is preliminary data.</text>
</comment>
<dbReference type="EMBL" id="JARKNE010000003">
    <property type="protein sequence ID" value="KAK5841307.1"/>
    <property type="molecule type" value="Genomic_DNA"/>
</dbReference>
<sequence length="100" mass="11626">MMERKRERVIIGPREGRDLEGFTAKQNKGFDASSFSFAAFDLHFAFSRILCLHALVIIIVDTGYYLEREDGGEKYIEVLVHICKMKSRGIEEEQDKEIPW</sequence>
<protein>
    <submittedName>
        <fullName evidence="1">Uncharacterized protein</fullName>
    </submittedName>
</protein>
<dbReference type="Proteomes" id="UP001358586">
    <property type="component" value="Chromosome 3"/>
</dbReference>
<proteinExistence type="predicted"/>
<evidence type="ECO:0000313" key="2">
    <source>
        <dbReference type="Proteomes" id="UP001358586"/>
    </source>
</evidence>
<evidence type="ECO:0000313" key="1">
    <source>
        <dbReference type="EMBL" id="KAK5841307.1"/>
    </source>
</evidence>
<organism evidence="1 2">
    <name type="scientific">Gossypium arboreum</name>
    <name type="common">Tree cotton</name>
    <name type="synonym">Gossypium nanking</name>
    <dbReference type="NCBI Taxonomy" id="29729"/>
    <lineage>
        <taxon>Eukaryota</taxon>
        <taxon>Viridiplantae</taxon>
        <taxon>Streptophyta</taxon>
        <taxon>Embryophyta</taxon>
        <taxon>Tracheophyta</taxon>
        <taxon>Spermatophyta</taxon>
        <taxon>Magnoliopsida</taxon>
        <taxon>eudicotyledons</taxon>
        <taxon>Gunneridae</taxon>
        <taxon>Pentapetalae</taxon>
        <taxon>rosids</taxon>
        <taxon>malvids</taxon>
        <taxon>Malvales</taxon>
        <taxon>Malvaceae</taxon>
        <taxon>Malvoideae</taxon>
        <taxon>Gossypium</taxon>
    </lineage>
</organism>
<accession>A0ABR0QQX9</accession>
<keyword evidence="2" id="KW-1185">Reference proteome</keyword>